<organism evidence="1 2">
    <name type="scientific">Candidatus Raskinella chloraquaticus</name>
    <dbReference type="NCBI Taxonomy" id="1951219"/>
    <lineage>
        <taxon>Bacteria</taxon>
        <taxon>Pseudomonadati</taxon>
        <taxon>Pseudomonadota</taxon>
        <taxon>Alphaproteobacteria</taxon>
        <taxon>Hyphomicrobiales</taxon>
        <taxon>Phreatobacteraceae</taxon>
        <taxon>Candidatus Raskinella</taxon>
    </lineage>
</organism>
<proteinExistence type="predicted"/>
<dbReference type="AlphaFoldDB" id="A0A1W9HSC8"/>
<evidence type="ECO:0000313" key="2">
    <source>
        <dbReference type="Proteomes" id="UP000192872"/>
    </source>
</evidence>
<evidence type="ECO:0000313" key="1">
    <source>
        <dbReference type="EMBL" id="OQW50184.1"/>
    </source>
</evidence>
<dbReference type="Proteomes" id="UP000192872">
    <property type="component" value="Unassembled WGS sequence"/>
</dbReference>
<gene>
    <name evidence="1" type="ORF">A4S15_00870</name>
</gene>
<dbReference type="STRING" id="1827387.A4S15_00870"/>
<name>A0A1W9HSC8_9HYPH</name>
<accession>A0A1W9HSC8</accession>
<dbReference type="RefSeq" id="WP_376800188.1">
    <property type="nucleotide sequence ID" value="NZ_DBNB01000028.1"/>
</dbReference>
<sequence>MSTQALFNGLAALYIADAFDRAMRSSQAKKSSRPAPQPIISRYPVALADRHAVMVHAPGDGAGEGVPIVLGWRARPGWSFCRA</sequence>
<comment type="caution">
    <text evidence="1">The sequence shown here is derived from an EMBL/GenBank/DDBJ whole genome shotgun (WGS) entry which is preliminary data.</text>
</comment>
<reference evidence="1 2" key="1">
    <citation type="journal article" date="2017" name="Water Res.">
        <title>Comammox in drinking water systems.</title>
        <authorList>
            <person name="Wang Y."/>
            <person name="Ma L."/>
            <person name="Mao Y."/>
            <person name="Jiang X."/>
            <person name="Xia Y."/>
            <person name="Yu K."/>
            <person name="Li B."/>
            <person name="Zhang T."/>
        </authorList>
    </citation>
    <scope>NUCLEOTIDE SEQUENCE [LARGE SCALE GENOMIC DNA]</scope>
    <source>
        <strain evidence="1">SG_bin8</strain>
    </source>
</reference>
<protein>
    <submittedName>
        <fullName evidence="1">Uncharacterized protein</fullName>
    </submittedName>
</protein>
<dbReference type="EMBL" id="LWDL01000026">
    <property type="protein sequence ID" value="OQW50184.1"/>
    <property type="molecule type" value="Genomic_DNA"/>
</dbReference>